<dbReference type="AlphaFoldDB" id="A0A4C1YPX4"/>
<evidence type="ECO:0000313" key="1">
    <source>
        <dbReference type="EMBL" id="GBP78208.1"/>
    </source>
</evidence>
<gene>
    <name evidence="1" type="ORF">EVAR_53993_1</name>
</gene>
<sequence length="193" mass="21680">MRCDKVNAQRCYISSQSQRVELAGLTDANDSKSLTFAEFKCGRVNLSDGFCDGRPSAAVNNNNIDAVRLMIGKDKHMTFHKIQTYLGICMSQIQSILHEYLDMKKLCSQRIPHNLTEVQKNGPRQLVQCHAYQIQERGFKFSVALSNSHPSERGRPQTRAGSSCENLVPDIRFGRKVAETRPAHVVVAPMIMV</sequence>
<dbReference type="EMBL" id="BGZK01001361">
    <property type="protein sequence ID" value="GBP78208.1"/>
    <property type="molecule type" value="Genomic_DNA"/>
</dbReference>
<dbReference type="PANTHER" id="PTHR46060:SF1">
    <property type="entry name" value="MARINER MOS1 TRANSPOSASE-LIKE PROTEIN"/>
    <property type="match status" value="1"/>
</dbReference>
<dbReference type="Proteomes" id="UP000299102">
    <property type="component" value="Unassembled WGS sequence"/>
</dbReference>
<dbReference type="InterPro" id="IPR052709">
    <property type="entry name" value="Transposase-MT_Hybrid"/>
</dbReference>
<keyword evidence="2" id="KW-1185">Reference proteome</keyword>
<name>A0A4C1YPX4_EUMVA</name>
<protein>
    <submittedName>
        <fullName evidence="1">Uncharacterized protein</fullName>
    </submittedName>
</protein>
<comment type="caution">
    <text evidence="1">The sequence shown here is derived from an EMBL/GenBank/DDBJ whole genome shotgun (WGS) entry which is preliminary data.</text>
</comment>
<evidence type="ECO:0000313" key="2">
    <source>
        <dbReference type="Proteomes" id="UP000299102"/>
    </source>
</evidence>
<dbReference type="OrthoDB" id="10017160at2759"/>
<accession>A0A4C1YPX4</accession>
<proteinExistence type="predicted"/>
<organism evidence="1 2">
    <name type="scientific">Eumeta variegata</name>
    <name type="common">Bagworm moth</name>
    <name type="synonym">Eumeta japonica</name>
    <dbReference type="NCBI Taxonomy" id="151549"/>
    <lineage>
        <taxon>Eukaryota</taxon>
        <taxon>Metazoa</taxon>
        <taxon>Ecdysozoa</taxon>
        <taxon>Arthropoda</taxon>
        <taxon>Hexapoda</taxon>
        <taxon>Insecta</taxon>
        <taxon>Pterygota</taxon>
        <taxon>Neoptera</taxon>
        <taxon>Endopterygota</taxon>
        <taxon>Lepidoptera</taxon>
        <taxon>Glossata</taxon>
        <taxon>Ditrysia</taxon>
        <taxon>Tineoidea</taxon>
        <taxon>Psychidae</taxon>
        <taxon>Oiketicinae</taxon>
        <taxon>Eumeta</taxon>
    </lineage>
</organism>
<dbReference type="PANTHER" id="PTHR46060">
    <property type="entry name" value="MARINER MOS1 TRANSPOSASE-LIKE PROTEIN"/>
    <property type="match status" value="1"/>
</dbReference>
<dbReference type="STRING" id="151549.A0A4C1YPX4"/>
<reference evidence="1 2" key="1">
    <citation type="journal article" date="2019" name="Commun. Biol.">
        <title>The bagworm genome reveals a unique fibroin gene that provides high tensile strength.</title>
        <authorList>
            <person name="Kono N."/>
            <person name="Nakamura H."/>
            <person name="Ohtoshi R."/>
            <person name="Tomita M."/>
            <person name="Numata K."/>
            <person name="Arakawa K."/>
        </authorList>
    </citation>
    <scope>NUCLEOTIDE SEQUENCE [LARGE SCALE GENOMIC DNA]</scope>
</reference>